<dbReference type="GO" id="GO:0046872">
    <property type="term" value="F:metal ion binding"/>
    <property type="evidence" value="ECO:0007669"/>
    <property type="project" value="UniProtKB-KW"/>
</dbReference>
<dbReference type="SUPFAM" id="SSF56281">
    <property type="entry name" value="Metallo-hydrolase/oxidoreductase"/>
    <property type="match status" value="1"/>
</dbReference>
<evidence type="ECO:0000256" key="2">
    <source>
        <dbReference type="ARBA" id="ARBA00022723"/>
    </source>
</evidence>
<dbReference type="SMART" id="SM00849">
    <property type="entry name" value="Lactamase_B"/>
    <property type="match status" value="1"/>
</dbReference>
<dbReference type="PANTHER" id="PTHR46233:SF3">
    <property type="entry name" value="HYDROXYACYLGLUTATHIONE HYDROLASE GLOC"/>
    <property type="match status" value="1"/>
</dbReference>
<reference evidence="6 7" key="1">
    <citation type="submission" date="2018-05" db="EMBL/GenBank/DDBJ databases">
        <title>A metagenomic window into the 2 km-deep terrestrial subsurface aquifer revealed taxonomically and functionally diverse microbial community comprising novel uncultured bacterial lineages.</title>
        <authorList>
            <person name="Kadnikov V.V."/>
            <person name="Mardanov A.V."/>
            <person name="Beletsky A.V."/>
            <person name="Banks D."/>
            <person name="Pimenov N.V."/>
            <person name="Frank Y.A."/>
            <person name="Karnachuk O.V."/>
            <person name="Ravin N.V."/>
        </authorList>
    </citation>
    <scope>NUCLEOTIDE SEQUENCE [LARGE SCALE GENOMIC DNA]</scope>
    <source>
        <strain evidence="6">BY</strain>
    </source>
</reference>
<sequence>MNYRIHLLVGTPFESNCYVLTAPDGAAVVIDPNEHTDEILEILRREKARLEVILNTHGHCDHVWGNASLAEVTGAPIAVHELDAPMLTNAILNGSAIFGFPYSPVAPQRLLQDGEDITAGSMVLRVLHTPGHSPGSVCYYDERNGHLFTGDLLFQGSVGRTDLPGGSYEELMTSLRRKILLLSDETLVYPGHGPSTTIGDERRTNPFLRFGGSGK</sequence>
<dbReference type="EMBL" id="CP030759">
    <property type="protein sequence ID" value="AXA36269.1"/>
    <property type="molecule type" value="Genomic_DNA"/>
</dbReference>
<organism evidence="6 7">
    <name type="scientific">Sumerlaea chitinivorans</name>
    <dbReference type="NCBI Taxonomy" id="2250252"/>
    <lineage>
        <taxon>Bacteria</taxon>
        <taxon>Candidatus Sumerlaeota</taxon>
        <taxon>Candidatus Sumerlaeia</taxon>
        <taxon>Candidatus Sumerlaeales</taxon>
        <taxon>Candidatus Sumerlaeaceae</taxon>
        <taxon>Candidatus Sumerlaea</taxon>
    </lineage>
</organism>
<feature type="domain" description="Metallo-beta-lactamase" evidence="5">
    <location>
        <begin position="14"/>
        <end position="192"/>
    </location>
</feature>
<evidence type="ECO:0000259" key="5">
    <source>
        <dbReference type="SMART" id="SM00849"/>
    </source>
</evidence>
<evidence type="ECO:0000313" key="7">
    <source>
        <dbReference type="Proteomes" id="UP000262583"/>
    </source>
</evidence>
<dbReference type="Proteomes" id="UP000262583">
    <property type="component" value="Chromosome"/>
</dbReference>
<accession>A0A2Z4Y5L2</accession>
<evidence type="ECO:0000256" key="3">
    <source>
        <dbReference type="ARBA" id="ARBA00022801"/>
    </source>
</evidence>
<dbReference type="AlphaFoldDB" id="A0A2Z4Y5L2"/>
<keyword evidence="3 6" id="KW-0378">Hydrolase</keyword>
<dbReference type="InterPro" id="IPR001279">
    <property type="entry name" value="Metallo-B-lactamas"/>
</dbReference>
<dbReference type="InterPro" id="IPR051453">
    <property type="entry name" value="MBL_Glyoxalase_II"/>
</dbReference>
<dbReference type="Pfam" id="PF00753">
    <property type="entry name" value="Lactamase_B"/>
    <property type="match status" value="1"/>
</dbReference>
<dbReference type="GO" id="GO:0016787">
    <property type="term" value="F:hydrolase activity"/>
    <property type="evidence" value="ECO:0007669"/>
    <property type="project" value="UniProtKB-KW"/>
</dbReference>
<evidence type="ECO:0000313" key="6">
    <source>
        <dbReference type="EMBL" id="AXA36269.1"/>
    </source>
</evidence>
<dbReference type="Gene3D" id="3.60.15.10">
    <property type="entry name" value="Ribonuclease Z/Hydroxyacylglutathione hydrolase-like"/>
    <property type="match status" value="1"/>
</dbReference>
<evidence type="ECO:0000256" key="1">
    <source>
        <dbReference type="ARBA" id="ARBA00001947"/>
    </source>
</evidence>
<gene>
    <name evidence="6" type="ORF">BRCON_1492</name>
</gene>
<protein>
    <submittedName>
        <fullName evidence="6">Hydroxyacylglutathione hydrolase</fullName>
    </submittedName>
</protein>
<keyword evidence="4" id="KW-0862">Zinc</keyword>
<evidence type="ECO:0000256" key="4">
    <source>
        <dbReference type="ARBA" id="ARBA00022833"/>
    </source>
</evidence>
<dbReference type="KEGG" id="schv:BRCON_1492"/>
<dbReference type="InterPro" id="IPR036866">
    <property type="entry name" value="RibonucZ/Hydroxyglut_hydro"/>
</dbReference>
<comment type="cofactor">
    <cofactor evidence="1">
        <name>Zn(2+)</name>
        <dbReference type="ChEBI" id="CHEBI:29105"/>
    </cofactor>
</comment>
<keyword evidence="2" id="KW-0479">Metal-binding</keyword>
<name>A0A2Z4Y5L2_SUMC1</name>
<dbReference type="CDD" id="cd06262">
    <property type="entry name" value="metallo-hydrolase-like_MBL-fold"/>
    <property type="match status" value="1"/>
</dbReference>
<dbReference type="PANTHER" id="PTHR46233">
    <property type="entry name" value="HYDROXYACYLGLUTATHIONE HYDROLASE GLOC"/>
    <property type="match status" value="1"/>
</dbReference>
<proteinExistence type="predicted"/>